<dbReference type="EMBL" id="JAODUO010000264">
    <property type="protein sequence ID" value="KAK2184464.1"/>
    <property type="molecule type" value="Genomic_DNA"/>
</dbReference>
<proteinExistence type="predicted"/>
<keyword evidence="1" id="KW-0472">Membrane</keyword>
<dbReference type="Proteomes" id="UP001209878">
    <property type="component" value="Unassembled WGS sequence"/>
</dbReference>
<protein>
    <submittedName>
        <fullName evidence="2">Uncharacterized protein</fullName>
    </submittedName>
</protein>
<name>A0AAD9NXV4_RIDPI</name>
<organism evidence="2 3">
    <name type="scientific">Ridgeia piscesae</name>
    <name type="common">Tubeworm</name>
    <dbReference type="NCBI Taxonomy" id="27915"/>
    <lineage>
        <taxon>Eukaryota</taxon>
        <taxon>Metazoa</taxon>
        <taxon>Spiralia</taxon>
        <taxon>Lophotrochozoa</taxon>
        <taxon>Annelida</taxon>
        <taxon>Polychaeta</taxon>
        <taxon>Sedentaria</taxon>
        <taxon>Canalipalpata</taxon>
        <taxon>Sabellida</taxon>
        <taxon>Siboglinidae</taxon>
        <taxon>Ridgeia</taxon>
    </lineage>
</organism>
<reference evidence="2" key="1">
    <citation type="journal article" date="2023" name="Mol. Biol. Evol.">
        <title>Third-Generation Sequencing Reveals the Adaptive Role of the Epigenome in Three Deep-Sea Polychaetes.</title>
        <authorList>
            <person name="Perez M."/>
            <person name="Aroh O."/>
            <person name="Sun Y."/>
            <person name="Lan Y."/>
            <person name="Juniper S.K."/>
            <person name="Young C.R."/>
            <person name="Angers B."/>
            <person name="Qian P.Y."/>
        </authorList>
    </citation>
    <scope>NUCLEOTIDE SEQUENCE</scope>
    <source>
        <strain evidence="2">R07B-5</strain>
    </source>
</reference>
<evidence type="ECO:0000313" key="3">
    <source>
        <dbReference type="Proteomes" id="UP001209878"/>
    </source>
</evidence>
<dbReference type="AlphaFoldDB" id="A0AAD9NXV4"/>
<keyword evidence="1" id="KW-0812">Transmembrane</keyword>
<evidence type="ECO:0000256" key="1">
    <source>
        <dbReference type="SAM" id="Phobius"/>
    </source>
</evidence>
<gene>
    <name evidence="2" type="ORF">NP493_265g01023</name>
</gene>
<keyword evidence="3" id="KW-1185">Reference proteome</keyword>
<sequence>MPSNESNISCAVTPLHTGISRRRVCADYNVLSKYHTRTARCLSVLRSVLSSIMMENGPLLHWVITGLAKLLLNIIVVYVCWHLKDCRRSSQRWLWASYAQRRNTRTLPQWRLSNLASGL</sequence>
<comment type="caution">
    <text evidence="2">The sequence shown here is derived from an EMBL/GenBank/DDBJ whole genome shotgun (WGS) entry which is preliminary data.</text>
</comment>
<feature type="transmembrane region" description="Helical" evidence="1">
    <location>
        <begin position="59"/>
        <end position="81"/>
    </location>
</feature>
<accession>A0AAD9NXV4</accession>
<keyword evidence="1" id="KW-1133">Transmembrane helix</keyword>
<evidence type="ECO:0000313" key="2">
    <source>
        <dbReference type="EMBL" id="KAK2184464.1"/>
    </source>
</evidence>